<feature type="transmembrane region" description="Helical" evidence="1">
    <location>
        <begin position="222"/>
        <end position="246"/>
    </location>
</feature>
<reference evidence="2 3" key="1">
    <citation type="submission" date="2022-03" db="EMBL/GenBank/DDBJ databases">
        <title>Isotopic signatures of nitrous oxide derived from detoxification processes.</title>
        <authorList>
            <person name="Behrendt U."/>
            <person name="Buchen C."/>
            <person name="Well R."/>
            <person name="Ulrich A."/>
            <person name="Rohe L."/>
            <person name="Kolb S."/>
            <person name="Schloter M."/>
            <person name="Horn M.A."/>
            <person name="Augustin J."/>
        </authorList>
    </citation>
    <scope>NUCLEOTIDE SEQUENCE [LARGE SCALE GENOMIC DNA]</scope>
    <source>
        <strain evidence="2 3">S4-C24</strain>
    </source>
</reference>
<evidence type="ECO:0008006" key="4">
    <source>
        <dbReference type="Google" id="ProtNLM"/>
    </source>
</evidence>
<dbReference type="Proteomes" id="UP000829069">
    <property type="component" value="Chromosome"/>
</dbReference>
<evidence type="ECO:0000313" key="3">
    <source>
        <dbReference type="Proteomes" id="UP000829069"/>
    </source>
</evidence>
<feature type="transmembrane region" description="Helical" evidence="1">
    <location>
        <begin position="113"/>
        <end position="131"/>
    </location>
</feature>
<keyword evidence="1" id="KW-0812">Transmembrane</keyword>
<feature type="transmembrane region" description="Helical" evidence="1">
    <location>
        <begin position="74"/>
        <end position="93"/>
    </location>
</feature>
<accession>A0ABY3W320</accession>
<dbReference type="Pfam" id="PF19700">
    <property type="entry name" value="DUF6198"/>
    <property type="match status" value="1"/>
</dbReference>
<sequence>MPDGGTLGSEFRHLQAVLDVSWPSCDQNGITQSSRPRSWIGWCGAENRAKPRIPELAMQTVLTSSRLSLRMLRLFAGLFAYGIAIALMIRANLGSAPWDVLSQGIARATGMSFGWATVAISAAVLLLWIPLRQKPGAGTIANALLVGFFADIGLLVIPIWHHLGAQLLSFGSGLLLLAAASALYIGAGLGPGPRDGLMTGLHAVTGWQVWIVRTGIEAAVTLAGWLLGGVVGLGTLVFVLAIGPLIQLFLKWMYVDLNPAARKQAAGTPVHD</sequence>
<feature type="transmembrane region" description="Helical" evidence="1">
    <location>
        <begin position="143"/>
        <end position="161"/>
    </location>
</feature>
<keyword evidence="3" id="KW-1185">Reference proteome</keyword>
<dbReference type="PANTHER" id="PTHR40078:SF1">
    <property type="entry name" value="INTEGRAL MEMBRANE PROTEIN"/>
    <property type="match status" value="1"/>
</dbReference>
<evidence type="ECO:0000256" key="1">
    <source>
        <dbReference type="SAM" id="Phobius"/>
    </source>
</evidence>
<dbReference type="InterPro" id="IPR038750">
    <property type="entry name" value="YczE/YyaS-like"/>
</dbReference>
<gene>
    <name evidence="2" type="ORF">MNQ99_10465</name>
</gene>
<proteinExistence type="predicted"/>
<dbReference type="RefSeq" id="WP_241912913.1">
    <property type="nucleotide sequence ID" value="NZ_CP093326.1"/>
</dbReference>
<protein>
    <recommendedName>
        <fullName evidence="4">Membrane protein YczE</fullName>
    </recommendedName>
</protein>
<dbReference type="PANTHER" id="PTHR40078">
    <property type="entry name" value="INTEGRAL MEMBRANE PROTEIN-RELATED"/>
    <property type="match status" value="1"/>
</dbReference>
<evidence type="ECO:0000313" key="2">
    <source>
        <dbReference type="EMBL" id="UNK44428.1"/>
    </source>
</evidence>
<name>A0ABY3W320_9MICC</name>
<keyword evidence="1" id="KW-0472">Membrane</keyword>
<feature type="transmembrane region" description="Helical" evidence="1">
    <location>
        <begin position="167"/>
        <end position="185"/>
    </location>
</feature>
<organism evidence="2 3">
    <name type="scientific">Arthrobacter sulfonylureivorans</name>
    <dbReference type="NCBI Taxonomy" id="2486855"/>
    <lineage>
        <taxon>Bacteria</taxon>
        <taxon>Bacillati</taxon>
        <taxon>Actinomycetota</taxon>
        <taxon>Actinomycetes</taxon>
        <taxon>Micrococcales</taxon>
        <taxon>Micrococcaceae</taxon>
        <taxon>Arthrobacter</taxon>
    </lineage>
</organism>
<dbReference type="EMBL" id="CP093326">
    <property type="protein sequence ID" value="UNK44428.1"/>
    <property type="molecule type" value="Genomic_DNA"/>
</dbReference>
<keyword evidence="1" id="KW-1133">Transmembrane helix</keyword>